<comment type="caution">
    <text evidence="2">The sequence shown here is derived from an EMBL/GenBank/DDBJ whole genome shotgun (WGS) entry which is preliminary data.</text>
</comment>
<evidence type="ECO:0000313" key="2">
    <source>
        <dbReference type="EMBL" id="KYC41227.1"/>
    </source>
</evidence>
<keyword evidence="3" id="KW-1185">Reference proteome</keyword>
<gene>
    <name evidence="2" type="ORF">WA1_03850</name>
</gene>
<proteinExistence type="predicted"/>
<dbReference type="STRING" id="128403.WA1_03850"/>
<feature type="domain" description="SLH" evidence="1">
    <location>
        <begin position="159"/>
        <end position="222"/>
    </location>
</feature>
<dbReference type="AlphaFoldDB" id="A0A139X962"/>
<name>A0A139X962_9CYAN</name>
<protein>
    <submittedName>
        <fullName evidence="2">S-layer protein</fullName>
    </submittedName>
</protein>
<dbReference type="OrthoDB" id="9759810at2"/>
<evidence type="ECO:0000313" key="3">
    <source>
        <dbReference type="Proteomes" id="UP000076925"/>
    </source>
</evidence>
<dbReference type="Proteomes" id="UP000076925">
    <property type="component" value="Unassembled WGS sequence"/>
</dbReference>
<sequence>MRQLLSISLVALLQSFPNVAISRVRLAPKAIALGQANTEQRFDPIAQVVAAKLMSNAPDGNFYPERFISRAELASIMVKAFRLDKRQAATKENVKVTDVPPSNPVFNDIQVVLKTDIMRGYRGNLFFPNQRVTKAEALAIFAQAYGVFQFPDQTVNEILAPYSDAASIPTWARKAIATAVSEGFVNTDEQGNVSPLQPMTRGDMAFVLSKYLQRQQPQPETPIVPGVRISPESLQ</sequence>
<reference evidence="2 3" key="1">
    <citation type="journal article" date="2013" name="Genome Biol. Evol.">
        <title>Genomes of Stigonematalean cyanobacteria (subsection V) and the evolution of oxygenic photosynthesis from prokaryotes to plastids.</title>
        <authorList>
            <person name="Dagan T."/>
            <person name="Roettger M."/>
            <person name="Stucken K."/>
            <person name="Landan G."/>
            <person name="Koch R."/>
            <person name="Major P."/>
            <person name="Gould S.B."/>
            <person name="Goremykin V.V."/>
            <person name="Rippka R."/>
            <person name="Tandeau de Marsac N."/>
            <person name="Gugger M."/>
            <person name="Lockhart P.J."/>
            <person name="Allen J.F."/>
            <person name="Brune I."/>
            <person name="Maus I."/>
            <person name="Puhler A."/>
            <person name="Martin W.F."/>
        </authorList>
    </citation>
    <scope>NUCLEOTIDE SEQUENCE [LARGE SCALE GENOMIC DNA]</scope>
    <source>
        <strain evidence="2 3">PCC 7110</strain>
    </source>
</reference>
<feature type="domain" description="SLH" evidence="1">
    <location>
        <begin position="92"/>
        <end position="155"/>
    </location>
</feature>
<dbReference type="Pfam" id="PF00395">
    <property type="entry name" value="SLH"/>
    <property type="match status" value="3"/>
</dbReference>
<feature type="domain" description="SLH" evidence="1">
    <location>
        <begin position="28"/>
        <end position="91"/>
    </location>
</feature>
<dbReference type="PROSITE" id="PS51272">
    <property type="entry name" value="SLH"/>
    <property type="match status" value="3"/>
</dbReference>
<accession>A0A139X962</accession>
<organism evidence="2 3">
    <name type="scientific">Scytonema hofmannii PCC 7110</name>
    <dbReference type="NCBI Taxonomy" id="128403"/>
    <lineage>
        <taxon>Bacteria</taxon>
        <taxon>Bacillati</taxon>
        <taxon>Cyanobacteriota</taxon>
        <taxon>Cyanophyceae</taxon>
        <taxon>Nostocales</taxon>
        <taxon>Scytonemataceae</taxon>
        <taxon>Scytonema</taxon>
    </lineage>
</organism>
<dbReference type="EMBL" id="ANNX02000023">
    <property type="protein sequence ID" value="KYC41227.1"/>
    <property type="molecule type" value="Genomic_DNA"/>
</dbReference>
<dbReference type="RefSeq" id="WP_017741612.1">
    <property type="nucleotide sequence ID" value="NZ_KQ976354.1"/>
</dbReference>
<dbReference type="InterPro" id="IPR001119">
    <property type="entry name" value="SLH_dom"/>
</dbReference>
<evidence type="ECO:0000259" key="1">
    <source>
        <dbReference type="PROSITE" id="PS51272"/>
    </source>
</evidence>